<keyword evidence="1" id="KW-0812">Transmembrane</keyword>
<evidence type="ECO:0000313" key="3">
    <source>
        <dbReference type="Proteomes" id="UP001597459"/>
    </source>
</evidence>
<keyword evidence="3" id="KW-1185">Reference proteome</keyword>
<keyword evidence="1" id="KW-0472">Membrane</keyword>
<dbReference type="RefSeq" id="WP_378256175.1">
    <property type="nucleotide sequence ID" value="NZ_JBHSJV010000001.1"/>
</dbReference>
<keyword evidence="1" id="KW-1133">Transmembrane helix</keyword>
<accession>A0ABW5N438</accession>
<evidence type="ECO:0000313" key="2">
    <source>
        <dbReference type="EMBL" id="MFD2589886.1"/>
    </source>
</evidence>
<gene>
    <name evidence="2" type="ORF">ACFSTE_03530</name>
</gene>
<organism evidence="2 3">
    <name type="scientific">Aquimarina hainanensis</name>
    <dbReference type="NCBI Taxonomy" id="1578017"/>
    <lineage>
        <taxon>Bacteria</taxon>
        <taxon>Pseudomonadati</taxon>
        <taxon>Bacteroidota</taxon>
        <taxon>Flavobacteriia</taxon>
        <taxon>Flavobacteriales</taxon>
        <taxon>Flavobacteriaceae</taxon>
        <taxon>Aquimarina</taxon>
    </lineage>
</organism>
<evidence type="ECO:0000256" key="1">
    <source>
        <dbReference type="SAM" id="Phobius"/>
    </source>
</evidence>
<sequence>MPANPKYLTTSNWQRFAKISSGILGGYFVAAAIHVAIAYWVPDFKAVLITSIYSMYLLWVALIIVPFWAKNGWKVWGVYTLVFFICSIVIYLGKMYYPIV</sequence>
<reference evidence="3" key="1">
    <citation type="journal article" date="2019" name="Int. J. Syst. Evol. Microbiol.">
        <title>The Global Catalogue of Microorganisms (GCM) 10K type strain sequencing project: providing services to taxonomists for standard genome sequencing and annotation.</title>
        <authorList>
            <consortium name="The Broad Institute Genomics Platform"/>
            <consortium name="The Broad Institute Genome Sequencing Center for Infectious Disease"/>
            <person name="Wu L."/>
            <person name="Ma J."/>
        </authorList>
    </citation>
    <scope>NUCLEOTIDE SEQUENCE [LARGE SCALE GENOMIC DNA]</scope>
    <source>
        <strain evidence="3">KCTC 42423</strain>
    </source>
</reference>
<feature type="transmembrane region" description="Helical" evidence="1">
    <location>
        <begin position="47"/>
        <end position="69"/>
    </location>
</feature>
<proteinExistence type="predicted"/>
<comment type="caution">
    <text evidence="2">The sequence shown here is derived from an EMBL/GenBank/DDBJ whole genome shotgun (WGS) entry which is preliminary data.</text>
</comment>
<protein>
    <recommendedName>
        <fullName evidence="4">DUF3649 domain-containing protein</fullName>
    </recommendedName>
</protein>
<feature type="transmembrane region" description="Helical" evidence="1">
    <location>
        <begin position="21"/>
        <end position="41"/>
    </location>
</feature>
<evidence type="ECO:0008006" key="4">
    <source>
        <dbReference type="Google" id="ProtNLM"/>
    </source>
</evidence>
<name>A0ABW5N438_9FLAO</name>
<feature type="transmembrane region" description="Helical" evidence="1">
    <location>
        <begin position="76"/>
        <end position="97"/>
    </location>
</feature>
<dbReference type="EMBL" id="JBHULX010000002">
    <property type="protein sequence ID" value="MFD2589886.1"/>
    <property type="molecule type" value="Genomic_DNA"/>
</dbReference>
<dbReference type="Proteomes" id="UP001597459">
    <property type="component" value="Unassembled WGS sequence"/>
</dbReference>